<accession>A0A4C1YTF6</accession>
<gene>
    <name evidence="1" type="ORF">EVAR_52276_1</name>
</gene>
<evidence type="ECO:0000313" key="1">
    <source>
        <dbReference type="EMBL" id="GBP78470.1"/>
    </source>
</evidence>
<dbReference type="Proteomes" id="UP000299102">
    <property type="component" value="Unassembled WGS sequence"/>
</dbReference>
<organism evidence="1 2">
    <name type="scientific">Eumeta variegata</name>
    <name type="common">Bagworm moth</name>
    <name type="synonym">Eumeta japonica</name>
    <dbReference type="NCBI Taxonomy" id="151549"/>
    <lineage>
        <taxon>Eukaryota</taxon>
        <taxon>Metazoa</taxon>
        <taxon>Ecdysozoa</taxon>
        <taxon>Arthropoda</taxon>
        <taxon>Hexapoda</taxon>
        <taxon>Insecta</taxon>
        <taxon>Pterygota</taxon>
        <taxon>Neoptera</taxon>
        <taxon>Endopterygota</taxon>
        <taxon>Lepidoptera</taxon>
        <taxon>Glossata</taxon>
        <taxon>Ditrysia</taxon>
        <taxon>Tineoidea</taxon>
        <taxon>Psychidae</taxon>
        <taxon>Oiketicinae</taxon>
        <taxon>Eumeta</taxon>
    </lineage>
</organism>
<keyword evidence="2" id="KW-1185">Reference proteome</keyword>
<comment type="caution">
    <text evidence="1">The sequence shown here is derived from an EMBL/GenBank/DDBJ whole genome shotgun (WGS) entry which is preliminary data.</text>
</comment>
<dbReference type="AlphaFoldDB" id="A0A4C1YTF6"/>
<dbReference type="EMBL" id="BGZK01001370">
    <property type="protein sequence ID" value="GBP78470.1"/>
    <property type="molecule type" value="Genomic_DNA"/>
</dbReference>
<protein>
    <submittedName>
        <fullName evidence="1">Uncharacterized protein</fullName>
    </submittedName>
</protein>
<evidence type="ECO:0000313" key="2">
    <source>
        <dbReference type="Proteomes" id="UP000299102"/>
    </source>
</evidence>
<sequence length="391" mass="43639">MENGAKHEAVLTEVDSDFRRVLYSADSIKLAFDDLECGTDVKNGVESSSNSDSAALVNGLLAIAEGCEPTPVRSVRRGSDSQSSYASVCSPVVELASVLVQPNARLYRFRGLSLGLVLSYMRSRVQRVYINDERSSGSAVSMGVPQGSVFGPFPFIVYINDLPHFVKNERRIVLLVDDTSLLFKANRQQLDFEEICRYFTARLLAQGDASSANGERWLVDHTGHGWHEAARLVYDFARLPRIGRAEPRGLALHLSVSDATYEIARNFLRFRFQNSPLVDSCISNILNLPSVAGAKYRLLMHFLNPLPTATKSLKKLGLPYCNDPQFLPTYNHLVEFLEKKCRLLDNVPLDIRGMNGNADRLVIPDQQADVNARRSYKMLRIPQQLTSALKT</sequence>
<proteinExistence type="predicted"/>
<dbReference type="OrthoDB" id="414730at2759"/>
<reference evidence="1 2" key="1">
    <citation type="journal article" date="2019" name="Commun. Biol.">
        <title>The bagworm genome reveals a unique fibroin gene that provides high tensile strength.</title>
        <authorList>
            <person name="Kono N."/>
            <person name="Nakamura H."/>
            <person name="Ohtoshi R."/>
            <person name="Tomita M."/>
            <person name="Numata K."/>
            <person name="Arakawa K."/>
        </authorList>
    </citation>
    <scope>NUCLEOTIDE SEQUENCE [LARGE SCALE GENOMIC DNA]</scope>
</reference>
<name>A0A4C1YTF6_EUMVA</name>